<keyword evidence="2" id="KW-1185">Reference proteome</keyword>
<evidence type="ECO:0000313" key="1">
    <source>
        <dbReference type="EMBL" id="KAJ1374307.1"/>
    </source>
</evidence>
<name>A0AAD5RDQ6_PARTN</name>
<reference evidence="1" key="1">
    <citation type="submission" date="2021-06" db="EMBL/GenBank/DDBJ databases">
        <title>Parelaphostrongylus tenuis whole genome reference sequence.</title>
        <authorList>
            <person name="Garwood T.J."/>
            <person name="Larsen P.A."/>
            <person name="Fountain-Jones N.M."/>
            <person name="Garbe J.R."/>
            <person name="Macchietto M.G."/>
            <person name="Kania S.A."/>
            <person name="Gerhold R.W."/>
            <person name="Richards J.E."/>
            <person name="Wolf T.M."/>
        </authorList>
    </citation>
    <scope>NUCLEOTIDE SEQUENCE</scope>
    <source>
        <strain evidence="1">MNPRO001-30</strain>
        <tissue evidence="1">Meninges</tissue>
    </source>
</reference>
<sequence>MLFNELALDRELVLGSESAEFGVADGPAASTCLRRLDNSCFSSSKKDYSS</sequence>
<proteinExistence type="predicted"/>
<protein>
    <submittedName>
        <fullName evidence="1">Uncharacterized protein</fullName>
    </submittedName>
</protein>
<dbReference type="EMBL" id="JAHQIW010007447">
    <property type="protein sequence ID" value="KAJ1374307.1"/>
    <property type="molecule type" value="Genomic_DNA"/>
</dbReference>
<organism evidence="1 2">
    <name type="scientific">Parelaphostrongylus tenuis</name>
    <name type="common">Meningeal worm</name>
    <dbReference type="NCBI Taxonomy" id="148309"/>
    <lineage>
        <taxon>Eukaryota</taxon>
        <taxon>Metazoa</taxon>
        <taxon>Ecdysozoa</taxon>
        <taxon>Nematoda</taxon>
        <taxon>Chromadorea</taxon>
        <taxon>Rhabditida</taxon>
        <taxon>Rhabditina</taxon>
        <taxon>Rhabditomorpha</taxon>
        <taxon>Strongyloidea</taxon>
        <taxon>Metastrongylidae</taxon>
        <taxon>Parelaphostrongylus</taxon>
    </lineage>
</organism>
<accession>A0AAD5RDQ6</accession>
<evidence type="ECO:0000313" key="2">
    <source>
        <dbReference type="Proteomes" id="UP001196413"/>
    </source>
</evidence>
<gene>
    <name evidence="1" type="ORF">KIN20_036973</name>
</gene>
<dbReference type="Proteomes" id="UP001196413">
    <property type="component" value="Unassembled WGS sequence"/>
</dbReference>
<comment type="caution">
    <text evidence="1">The sequence shown here is derived from an EMBL/GenBank/DDBJ whole genome shotgun (WGS) entry which is preliminary data.</text>
</comment>
<dbReference type="AlphaFoldDB" id="A0AAD5RDQ6"/>